<evidence type="ECO:0000313" key="2">
    <source>
        <dbReference type="Proteomes" id="UP000824881"/>
    </source>
</evidence>
<dbReference type="EMBL" id="WQMT02000004">
    <property type="protein sequence ID" value="KAG9223583.1"/>
    <property type="molecule type" value="Genomic_DNA"/>
</dbReference>
<sequence length="229" mass="24397">MKMDTSLIEKHYNRGRPMSDLALHAAQYFRPRKMNNPPIQRERQHQHYEGDNMSGSKRKVVEIADKRNSATSTPSQKNAPEPDTTDTHPTKRAKHSPSQESGARSNKAIALSQSIEAMLARQASKPNAMISRRTRPVHAGARARAGSDAAATATDESEATIEGGGGGGGGAAAADEESAIGGMHKEDGGAAPARLEMSAKDTSSRVRRAGEAPTKGPTTSFASPPKYRK</sequence>
<evidence type="ECO:0000313" key="1">
    <source>
        <dbReference type="EMBL" id="KAG9223583.1"/>
    </source>
</evidence>
<gene>
    <name evidence="1" type="ORF">CCMSSC00406_0009681</name>
</gene>
<protein>
    <submittedName>
        <fullName evidence="1">Uncharacterized protein</fullName>
    </submittedName>
</protein>
<name>A0ACB7IZ91_PLECO</name>
<dbReference type="Proteomes" id="UP000824881">
    <property type="component" value="Unassembled WGS sequence"/>
</dbReference>
<reference evidence="1 2" key="1">
    <citation type="journal article" date="2021" name="Appl. Environ. Microbiol.">
        <title>Genetic linkage and physical mapping for an oyster mushroom Pleurotus cornucopiae and QTL analysis for the trait cap color.</title>
        <authorList>
            <person name="Zhang Y."/>
            <person name="Gao W."/>
            <person name="Sonnenberg A."/>
            <person name="Chen Q."/>
            <person name="Zhang J."/>
            <person name="Huang C."/>
        </authorList>
    </citation>
    <scope>NUCLEOTIDE SEQUENCE [LARGE SCALE GENOMIC DNA]</scope>
    <source>
        <strain evidence="1">CCMSSC00406</strain>
    </source>
</reference>
<organism evidence="1 2">
    <name type="scientific">Pleurotus cornucopiae</name>
    <name type="common">Cornucopia mushroom</name>
    <dbReference type="NCBI Taxonomy" id="5321"/>
    <lineage>
        <taxon>Eukaryota</taxon>
        <taxon>Fungi</taxon>
        <taxon>Dikarya</taxon>
        <taxon>Basidiomycota</taxon>
        <taxon>Agaricomycotina</taxon>
        <taxon>Agaricomycetes</taxon>
        <taxon>Agaricomycetidae</taxon>
        <taxon>Agaricales</taxon>
        <taxon>Pleurotineae</taxon>
        <taxon>Pleurotaceae</taxon>
        <taxon>Pleurotus</taxon>
    </lineage>
</organism>
<proteinExistence type="predicted"/>
<keyword evidence="2" id="KW-1185">Reference proteome</keyword>
<accession>A0ACB7IZ91</accession>
<comment type="caution">
    <text evidence="1">The sequence shown here is derived from an EMBL/GenBank/DDBJ whole genome shotgun (WGS) entry which is preliminary data.</text>
</comment>